<feature type="chain" id="PRO_5046788157" evidence="2">
    <location>
        <begin position="24"/>
        <end position="352"/>
    </location>
</feature>
<dbReference type="SUPFAM" id="SSF111369">
    <property type="entry name" value="HlyD-like secretion proteins"/>
    <property type="match status" value="1"/>
</dbReference>
<gene>
    <name evidence="5" type="ORF">QHG74_04465</name>
</gene>
<dbReference type="Gene3D" id="2.40.420.20">
    <property type="match status" value="1"/>
</dbReference>
<dbReference type="PANTHER" id="PTHR30469">
    <property type="entry name" value="MULTIDRUG RESISTANCE PROTEIN MDTA"/>
    <property type="match status" value="1"/>
</dbReference>
<dbReference type="NCBIfam" id="TIGR01730">
    <property type="entry name" value="RND_mfp"/>
    <property type="match status" value="1"/>
</dbReference>
<dbReference type="Pfam" id="PF25917">
    <property type="entry name" value="BSH_RND"/>
    <property type="match status" value="1"/>
</dbReference>
<accession>A0ABU5HM68</accession>
<keyword evidence="2" id="KW-0732">Signal</keyword>
<feature type="domain" description="YknX-like C-terminal permuted SH3-like" evidence="4">
    <location>
        <begin position="282"/>
        <end position="348"/>
    </location>
</feature>
<dbReference type="InterPro" id="IPR058625">
    <property type="entry name" value="MdtA-like_BSH"/>
</dbReference>
<organism evidence="5 6">
    <name type="scientific">Bacteroides vicugnae</name>
    <dbReference type="NCBI Taxonomy" id="3037989"/>
    <lineage>
        <taxon>Bacteria</taxon>
        <taxon>Pseudomonadati</taxon>
        <taxon>Bacteroidota</taxon>
        <taxon>Bacteroidia</taxon>
        <taxon>Bacteroidales</taxon>
        <taxon>Bacteroidaceae</taxon>
        <taxon>Bacteroides</taxon>
    </lineage>
</organism>
<feature type="domain" description="Multidrug resistance protein MdtA-like barrel-sandwich hybrid" evidence="3">
    <location>
        <begin position="59"/>
        <end position="179"/>
    </location>
</feature>
<dbReference type="Gene3D" id="2.40.50.100">
    <property type="match status" value="1"/>
</dbReference>
<dbReference type="Pfam" id="PF25989">
    <property type="entry name" value="YknX_C"/>
    <property type="match status" value="1"/>
</dbReference>
<evidence type="ECO:0000259" key="4">
    <source>
        <dbReference type="Pfam" id="PF25989"/>
    </source>
</evidence>
<dbReference type="PROSITE" id="PS51257">
    <property type="entry name" value="PROKAR_LIPOPROTEIN"/>
    <property type="match status" value="1"/>
</dbReference>
<reference evidence="5 6" key="1">
    <citation type="submission" date="2023-04" db="EMBL/GenBank/DDBJ databases">
        <title>Bacteroides pacosi sp. nov., isolated from the fecal material of an alpaca.</title>
        <authorList>
            <person name="Miller S."/>
            <person name="Hendry M."/>
            <person name="King J."/>
            <person name="Sankaranarayanan K."/>
            <person name="Lawson P.A."/>
        </authorList>
    </citation>
    <scope>NUCLEOTIDE SEQUENCE [LARGE SCALE GENOMIC DNA]</scope>
    <source>
        <strain evidence="5 6">A2-P53</strain>
    </source>
</reference>
<comment type="similarity">
    <text evidence="1">Belongs to the membrane fusion protein (MFP) (TC 8.A.1) family.</text>
</comment>
<evidence type="ECO:0000313" key="6">
    <source>
        <dbReference type="Proteomes" id="UP001292913"/>
    </source>
</evidence>
<evidence type="ECO:0000256" key="2">
    <source>
        <dbReference type="SAM" id="SignalP"/>
    </source>
</evidence>
<dbReference type="RefSeq" id="WP_195650592.1">
    <property type="nucleotide sequence ID" value="NZ_JARZAK010000002.1"/>
</dbReference>
<evidence type="ECO:0000256" key="1">
    <source>
        <dbReference type="ARBA" id="ARBA00009477"/>
    </source>
</evidence>
<sequence length="352" mass="38896">MKKKIGFVLAAAAAILLAGCGQKKETTTTTARPVKTTIVESRSIIRKDFSGIVEAVEYVKLAFRVNGQIIQLPVIEGQKVKKGQLIAAIDPRDIALQYAATKSAYETASAQVERNKRLLSRQAISVQEYEISLANFQKAKSEYELSANNMRDTKLTAPFDGSIEKRLVENYQRVNSGEGIVQLVNTHNLRIKFTIPDAYLYLLRAKDPRFLVEFDTFKGHVFQAKLEEYLDISTDGTGIPVSITIDDPSFDRDLYAVKPGFTCGIRFTADVGPLVQDSWTIVPLSAVFGESEGNKMYVWVVEDNKVHKREVTVNAPTGEAQALISEGLKPGEKIVIAGVHQLVEGESIIGDR</sequence>
<dbReference type="PANTHER" id="PTHR30469:SF20">
    <property type="entry name" value="EFFLUX RND TRANSPORTER PERIPLASMIC ADAPTOR SUBUNIT"/>
    <property type="match status" value="1"/>
</dbReference>
<comment type="caution">
    <text evidence="5">The sequence shown here is derived from an EMBL/GenBank/DDBJ whole genome shotgun (WGS) entry which is preliminary data.</text>
</comment>
<dbReference type="Proteomes" id="UP001292913">
    <property type="component" value="Unassembled WGS sequence"/>
</dbReference>
<evidence type="ECO:0000313" key="5">
    <source>
        <dbReference type="EMBL" id="MDY7256967.1"/>
    </source>
</evidence>
<dbReference type="InterPro" id="IPR058637">
    <property type="entry name" value="YknX-like_C"/>
</dbReference>
<dbReference type="InterPro" id="IPR006143">
    <property type="entry name" value="RND_pump_MFP"/>
</dbReference>
<feature type="signal peptide" evidence="2">
    <location>
        <begin position="1"/>
        <end position="23"/>
    </location>
</feature>
<dbReference type="Gene3D" id="1.10.287.470">
    <property type="entry name" value="Helix hairpin bin"/>
    <property type="match status" value="1"/>
</dbReference>
<evidence type="ECO:0000259" key="3">
    <source>
        <dbReference type="Pfam" id="PF25917"/>
    </source>
</evidence>
<dbReference type="EMBL" id="JARZAK010000002">
    <property type="protein sequence ID" value="MDY7256967.1"/>
    <property type="molecule type" value="Genomic_DNA"/>
</dbReference>
<name>A0ABU5HM68_9BACE</name>
<protein>
    <submittedName>
        <fullName evidence="5">Efflux RND transporter periplasmic adaptor subunit</fullName>
    </submittedName>
</protein>
<proteinExistence type="inferred from homology"/>
<keyword evidence="6" id="KW-1185">Reference proteome</keyword>
<dbReference type="Gene3D" id="2.40.30.170">
    <property type="match status" value="1"/>
</dbReference>